<dbReference type="AlphaFoldDB" id="A0AAN4YZA9"/>
<protein>
    <submittedName>
        <fullName evidence="1">Uncharacterized protein</fullName>
    </submittedName>
</protein>
<reference evidence="2" key="1">
    <citation type="submission" date="2022-10" db="EMBL/GenBank/DDBJ databases">
        <title>Genome assembly of Pristionchus species.</title>
        <authorList>
            <person name="Yoshida K."/>
            <person name="Sommer R.J."/>
        </authorList>
    </citation>
    <scope>NUCLEOTIDE SEQUENCE [LARGE SCALE GENOMIC DNA]</scope>
    <source>
        <strain evidence="2">RS5460</strain>
    </source>
</reference>
<keyword evidence="2" id="KW-1185">Reference proteome</keyword>
<accession>A0AAN4YZA9</accession>
<evidence type="ECO:0000313" key="1">
    <source>
        <dbReference type="EMBL" id="GMR31006.1"/>
    </source>
</evidence>
<proteinExistence type="predicted"/>
<comment type="caution">
    <text evidence="1">The sequence shown here is derived from an EMBL/GenBank/DDBJ whole genome shotgun (WGS) entry which is preliminary data.</text>
</comment>
<evidence type="ECO:0000313" key="2">
    <source>
        <dbReference type="Proteomes" id="UP001328107"/>
    </source>
</evidence>
<organism evidence="1 2">
    <name type="scientific">Pristionchus mayeri</name>
    <dbReference type="NCBI Taxonomy" id="1317129"/>
    <lineage>
        <taxon>Eukaryota</taxon>
        <taxon>Metazoa</taxon>
        <taxon>Ecdysozoa</taxon>
        <taxon>Nematoda</taxon>
        <taxon>Chromadorea</taxon>
        <taxon>Rhabditida</taxon>
        <taxon>Rhabditina</taxon>
        <taxon>Diplogasteromorpha</taxon>
        <taxon>Diplogasteroidea</taxon>
        <taxon>Neodiplogasteridae</taxon>
        <taxon>Pristionchus</taxon>
    </lineage>
</organism>
<feature type="non-terminal residue" evidence="1">
    <location>
        <position position="1"/>
    </location>
</feature>
<dbReference type="Proteomes" id="UP001328107">
    <property type="component" value="Unassembled WGS sequence"/>
</dbReference>
<dbReference type="EMBL" id="BTRK01000001">
    <property type="protein sequence ID" value="GMR31006.1"/>
    <property type="molecule type" value="Genomic_DNA"/>
</dbReference>
<gene>
    <name evidence="1" type="ORF">PMAYCL1PPCAC_01201</name>
</gene>
<sequence>QCVLCELYPKSFYGYMQHLREHHESTLSKERICLICSCGHRVDSDHSYRKHDKKCNGRAFTLHKLTASTPQCVLCEAHPKTPYGYTSHLRVRHATTLLVSGVYLMCSCGFRICSENSHKKHDNELCNGDDFTLHKLGEN</sequence>
<name>A0AAN4YZA9_9BILA</name>